<keyword evidence="3" id="KW-1185">Reference proteome</keyword>
<dbReference type="Proteomes" id="UP000078576">
    <property type="component" value="Unassembled WGS sequence"/>
</dbReference>
<gene>
    <name evidence="2" type="ORF">VP1G_09612</name>
</gene>
<sequence length="495" mass="54213">MSKASHRRRPGSRPVEAKSSKECGVHENTPAKPQETNTHPSAAHHETRPTDIAITTASAASNHAQNRLHGRRSSLSHTSALDIGASTHNALGSDTATSSYARLISPVSMGIALDALNHSNYNVASFFAGLTAAIWIPTATFLLTGPALATAECTSHVVLFQDAADRACPSRMVGKLSTATNIFLVPSLVRAAASWQLQEACTAWITSASSTDALMINKVVHIFAITIPVPNRAVPMSSSTCTAQMPGTASATSAQLTSATTKPSLPMGTAQAMGAYTDHATASARARHLSALNTAAGTMAAGCKDACLGGSHHIRKCLTHWTRDARNDAVSEIGHRYQRRRERLEERIRQLKQQAADRDSRDRAARLRQQDILRRVQAEKEARIAAHRREIAEQMQRQGEEERIQAAVAAQREEDARRQEAERCQQEARDREEAEQTRRRQEREDGIARDAEARARAAMQREQEERDREADRRLQEIPEAIKEEFGVDIVDVEGV</sequence>
<name>A0A194VF24_CYTMA</name>
<feature type="compositionally biased region" description="Basic and acidic residues" evidence="1">
    <location>
        <begin position="15"/>
        <end position="25"/>
    </location>
</feature>
<organism evidence="2 3">
    <name type="scientific">Cytospora mali</name>
    <name type="common">Apple Valsa canker fungus</name>
    <name type="synonym">Valsa mali</name>
    <dbReference type="NCBI Taxonomy" id="578113"/>
    <lineage>
        <taxon>Eukaryota</taxon>
        <taxon>Fungi</taxon>
        <taxon>Dikarya</taxon>
        <taxon>Ascomycota</taxon>
        <taxon>Pezizomycotina</taxon>
        <taxon>Sordariomycetes</taxon>
        <taxon>Sordariomycetidae</taxon>
        <taxon>Diaporthales</taxon>
        <taxon>Cytosporaceae</taxon>
        <taxon>Cytospora</taxon>
    </lineage>
</organism>
<dbReference type="OrthoDB" id="4561491at2759"/>
<feature type="region of interest" description="Disordered" evidence="1">
    <location>
        <begin position="394"/>
        <end position="483"/>
    </location>
</feature>
<dbReference type="EMBL" id="KN714815">
    <property type="protein sequence ID" value="KUI62488.1"/>
    <property type="molecule type" value="Genomic_DNA"/>
</dbReference>
<feature type="compositionally biased region" description="Basic residues" evidence="1">
    <location>
        <begin position="1"/>
        <end position="11"/>
    </location>
</feature>
<dbReference type="STRING" id="694573.A0A194VF24"/>
<proteinExistence type="predicted"/>
<evidence type="ECO:0000256" key="1">
    <source>
        <dbReference type="SAM" id="MobiDB-lite"/>
    </source>
</evidence>
<feature type="compositionally biased region" description="Basic and acidic residues" evidence="1">
    <location>
        <begin position="394"/>
        <end position="404"/>
    </location>
</feature>
<protein>
    <submittedName>
        <fullName evidence="2">Uncharacterized protein</fullName>
    </submittedName>
</protein>
<evidence type="ECO:0000313" key="3">
    <source>
        <dbReference type="Proteomes" id="UP000078576"/>
    </source>
</evidence>
<reference evidence="3" key="1">
    <citation type="submission" date="2014-12" db="EMBL/GenBank/DDBJ databases">
        <title>Genome Sequence of Valsa Canker Pathogens Uncovers a Specific Adaption of Colonization on Woody Bark.</title>
        <authorList>
            <person name="Yin Z."/>
            <person name="Liu H."/>
            <person name="Gao X."/>
            <person name="Li Z."/>
            <person name="Song N."/>
            <person name="Ke X."/>
            <person name="Dai Q."/>
            <person name="Wu Y."/>
            <person name="Sun Y."/>
            <person name="Xu J.-R."/>
            <person name="Kang Z.K."/>
            <person name="Wang L."/>
            <person name="Huang L."/>
        </authorList>
    </citation>
    <scope>NUCLEOTIDE SEQUENCE [LARGE SCALE GENOMIC DNA]</scope>
    <source>
        <strain evidence="3">SXYL134</strain>
    </source>
</reference>
<feature type="compositionally biased region" description="Basic and acidic residues" evidence="1">
    <location>
        <begin position="411"/>
        <end position="483"/>
    </location>
</feature>
<accession>A0A194VF24</accession>
<evidence type="ECO:0000313" key="2">
    <source>
        <dbReference type="EMBL" id="KUI62488.1"/>
    </source>
</evidence>
<feature type="region of interest" description="Disordered" evidence="1">
    <location>
        <begin position="1"/>
        <end position="46"/>
    </location>
</feature>
<dbReference type="AlphaFoldDB" id="A0A194VF24"/>